<organism evidence="1 2">
    <name type="scientific">Acetobacter malorum</name>
    <dbReference type="NCBI Taxonomy" id="178901"/>
    <lineage>
        <taxon>Bacteria</taxon>
        <taxon>Pseudomonadati</taxon>
        <taxon>Pseudomonadota</taxon>
        <taxon>Alphaproteobacteria</taxon>
        <taxon>Acetobacterales</taxon>
        <taxon>Acetobacteraceae</taxon>
        <taxon>Acetobacter</taxon>
    </lineage>
</organism>
<dbReference type="AlphaFoldDB" id="A0A177GE21"/>
<dbReference type="EMBL" id="LVHD01000009">
    <property type="protein sequence ID" value="OAG78031.1"/>
    <property type="molecule type" value="Genomic_DNA"/>
</dbReference>
<sequence length="86" mass="9044">MAGQADGAAVQKIGDCRVAQEQEVRGGVYGVIVQVINARGNNGHGGHQDGVIRIQCVSRFGYQGIATKPECDVVDGSLFFATQNPL</sequence>
<evidence type="ECO:0000313" key="1">
    <source>
        <dbReference type="EMBL" id="OAG78031.1"/>
    </source>
</evidence>
<comment type="caution">
    <text evidence="1">The sequence shown here is derived from an EMBL/GenBank/DDBJ whole genome shotgun (WGS) entry which is preliminary data.</text>
</comment>
<dbReference type="Proteomes" id="UP000077349">
    <property type="component" value="Unassembled WGS sequence"/>
</dbReference>
<protein>
    <submittedName>
        <fullName evidence="1">Uncharacterized protein</fullName>
    </submittedName>
</protein>
<name>A0A177GE21_9PROT</name>
<gene>
    <name evidence="1" type="ORF">Amal_00797</name>
</gene>
<proteinExistence type="predicted"/>
<reference evidence="1 2" key="1">
    <citation type="submission" date="2016-03" db="EMBL/GenBank/DDBJ databases">
        <title>Draft genome sequence of Acetobacter malorum CECT 7742, a strain isolated from strawberry vinegar.</title>
        <authorList>
            <person name="Sainz F."/>
            <person name="Mas A."/>
            <person name="Torija M.J."/>
        </authorList>
    </citation>
    <scope>NUCLEOTIDE SEQUENCE [LARGE SCALE GENOMIC DNA]</scope>
    <source>
        <strain evidence="1 2">CECT 7742</strain>
    </source>
</reference>
<accession>A0A177GE21</accession>
<evidence type="ECO:0000313" key="2">
    <source>
        <dbReference type="Proteomes" id="UP000077349"/>
    </source>
</evidence>